<dbReference type="EMBL" id="MU069592">
    <property type="protein sequence ID" value="KAF5838067.1"/>
    <property type="molecule type" value="Genomic_DNA"/>
</dbReference>
<evidence type="ECO:0000256" key="1">
    <source>
        <dbReference type="ARBA" id="ARBA00007207"/>
    </source>
</evidence>
<gene>
    <name evidence="8" type="ORF">DUNSADRAFT_3437</name>
</gene>
<evidence type="ECO:0000256" key="5">
    <source>
        <dbReference type="ARBA" id="ARBA00022695"/>
    </source>
</evidence>
<dbReference type="SUPFAM" id="SSF64484">
    <property type="entry name" value="beta and beta-prime subunits of DNA dependent RNA-polymerase"/>
    <property type="match status" value="1"/>
</dbReference>
<evidence type="ECO:0000259" key="7">
    <source>
        <dbReference type="Pfam" id="PF04997"/>
    </source>
</evidence>
<evidence type="ECO:0000256" key="2">
    <source>
        <dbReference type="ARBA" id="ARBA00012418"/>
    </source>
</evidence>
<evidence type="ECO:0000313" key="8">
    <source>
        <dbReference type="EMBL" id="KAF5838067.1"/>
    </source>
</evidence>
<dbReference type="EC" id="2.7.7.6" evidence="2"/>
<dbReference type="InterPro" id="IPR044893">
    <property type="entry name" value="RNA_pol_Rpb1_clamp_domain"/>
</dbReference>
<evidence type="ECO:0000256" key="4">
    <source>
        <dbReference type="ARBA" id="ARBA00022679"/>
    </source>
</evidence>
<proteinExistence type="inferred from homology"/>
<dbReference type="Pfam" id="PF04997">
    <property type="entry name" value="RNA_pol_Rpb1_1"/>
    <property type="match status" value="1"/>
</dbReference>
<evidence type="ECO:0000256" key="3">
    <source>
        <dbReference type="ARBA" id="ARBA00022478"/>
    </source>
</evidence>
<comment type="similarity">
    <text evidence="1">Belongs to the RNA polymerase beta' chain family. RpoC1 subfamily.</text>
</comment>
<keyword evidence="9" id="KW-1185">Reference proteome</keyword>
<protein>
    <recommendedName>
        <fullName evidence="2">DNA-directed RNA polymerase</fullName>
        <ecNumber evidence="2">2.7.7.6</ecNumber>
    </recommendedName>
</protein>
<organism evidence="8 9">
    <name type="scientific">Dunaliella salina</name>
    <name type="common">Green alga</name>
    <name type="synonym">Protococcus salinus</name>
    <dbReference type="NCBI Taxonomy" id="3046"/>
    <lineage>
        <taxon>Eukaryota</taxon>
        <taxon>Viridiplantae</taxon>
        <taxon>Chlorophyta</taxon>
        <taxon>core chlorophytes</taxon>
        <taxon>Chlorophyceae</taxon>
        <taxon>CS clade</taxon>
        <taxon>Chlamydomonadales</taxon>
        <taxon>Dunaliellaceae</taxon>
        <taxon>Dunaliella</taxon>
    </lineage>
</organism>
<reference evidence="8" key="1">
    <citation type="submission" date="2017-08" db="EMBL/GenBank/DDBJ databases">
        <authorList>
            <person name="Polle J.E."/>
            <person name="Barry K."/>
            <person name="Cushman J."/>
            <person name="Schmutz J."/>
            <person name="Tran D."/>
            <person name="Hathwaick L.T."/>
            <person name="Yim W.C."/>
            <person name="Jenkins J."/>
            <person name="Mckie-Krisberg Z.M."/>
            <person name="Prochnik S."/>
            <person name="Lindquist E."/>
            <person name="Dockter R.B."/>
            <person name="Adam C."/>
            <person name="Molina H."/>
            <person name="Bunkerborg J."/>
            <person name="Jin E."/>
            <person name="Buchheim M."/>
            <person name="Magnuson J."/>
        </authorList>
    </citation>
    <scope>NUCLEOTIDE SEQUENCE</scope>
    <source>
        <strain evidence="8">CCAP 19/18</strain>
    </source>
</reference>
<keyword evidence="4" id="KW-0808">Transferase</keyword>
<name>A0ABQ7GTY3_DUNSA</name>
<evidence type="ECO:0000256" key="6">
    <source>
        <dbReference type="ARBA" id="ARBA00023163"/>
    </source>
</evidence>
<dbReference type="InterPro" id="IPR007080">
    <property type="entry name" value="RNA_pol_Rpb1_1"/>
</dbReference>
<keyword evidence="6" id="KW-0804">Transcription</keyword>
<keyword evidence="3" id="KW-0240">DNA-directed RNA polymerase</keyword>
<dbReference type="Gene3D" id="4.10.860.120">
    <property type="entry name" value="RNA polymerase II, clamp domain"/>
    <property type="match status" value="1"/>
</dbReference>
<accession>A0ABQ7GTY3</accession>
<sequence length="77" mass="8711">MLFCSKQIEFGLQTPQEIVKCGVFHVYERNLYKMPERVPYPNGVLDRRLGTTSKTAICDTCGLKLADCAGHFDWQAA</sequence>
<evidence type="ECO:0000313" key="9">
    <source>
        <dbReference type="Proteomes" id="UP000815325"/>
    </source>
</evidence>
<feature type="domain" description="RNA polymerase Rpb1" evidence="7">
    <location>
        <begin position="6"/>
        <end position="72"/>
    </location>
</feature>
<dbReference type="Proteomes" id="UP000815325">
    <property type="component" value="Unassembled WGS sequence"/>
</dbReference>
<comment type="caution">
    <text evidence="8">The sequence shown here is derived from an EMBL/GenBank/DDBJ whole genome shotgun (WGS) entry which is preliminary data.</text>
</comment>
<keyword evidence="5" id="KW-0548">Nucleotidyltransferase</keyword>